<reference evidence="2" key="1">
    <citation type="submission" date="2021-01" db="EMBL/GenBank/DDBJ databases">
        <authorList>
            <consortium name="Genoscope - CEA"/>
            <person name="William W."/>
        </authorList>
    </citation>
    <scope>NUCLEOTIDE SEQUENCE</scope>
</reference>
<keyword evidence="3" id="KW-1185">Reference proteome</keyword>
<evidence type="ECO:0000313" key="3">
    <source>
        <dbReference type="Proteomes" id="UP000692954"/>
    </source>
</evidence>
<keyword evidence="1" id="KW-0472">Membrane</keyword>
<keyword evidence="1" id="KW-1133">Transmembrane helix</keyword>
<accession>A0A8S1MXH8</accession>
<dbReference type="OrthoDB" id="300753at2759"/>
<dbReference type="EMBL" id="CAJJDN010000042">
    <property type="protein sequence ID" value="CAD8081745.1"/>
    <property type="molecule type" value="Genomic_DNA"/>
</dbReference>
<proteinExistence type="predicted"/>
<protein>
    <submittedName>
        <fullName evidence="2">Uncharacterized protein</fullName>
    </submittedName>
</protein>
<evidence type="ECO:0000313" key="2">
    <source>
        <dbReference type="EMBL" id="CAD8081745.1"/>
    </source>
</evidence>
<name>A0A8S1MXH8_9CILI</name>
<dbReference type="AlphaFoldDB" id="A0A8S1MXH8"/>
<keyword evidence="1" id="KW-0812">Transmembrane</keyword>
<dbReference type="Proteomes" id="UP000692954">
    <property type="component" value="Unassembled WGS sequence"/>
</dbReference>
<feature type="transmembrane region" description="Helical" evidence="1">
    <location>
        <begin position="13"/>
        <end position="32"/>
    </location>
</feature>
<comment type="caution">
    <text evidence="2">The sequence shown here is derived from an EMBL/GenBank/DDBJ whole genome shotgun (WGS) entry which is preliminary data.</text>
</comment>
<evidence type="ECO:0000256" key="1">
    <source>
        <dbReference type="SAM" id="Phobius"/>
    </source>
</evidence>
<gene>
    <name evidence="2" type="ORF">PSON_ATCC_30995.1.T0420197</name>
</gene>
<sequence>MQKIQNFIENNKAVVAIAAVAAAIGIVGIKVLNSENRGSAKILDASIQQVSLIERLGGEQSAQIYISMLFDRISNDKDFKPLLQSFDKSKLKQHFSSVVLHLFGKSLTSSQLNFSEHCKLNLTEAQFETLLNLLNQLFQQLGVDNREIKDANEAFQNVKQQLIGPNKNP</sequence>
<organism evidence="2 3">
    <name type="scientific">Paramecium sonneborni</name>
    <dbReference type="NCBI Taxonomy" id="65129"/>
    <lineage>
        <taxon>Eukaryota</taxon>
        <taxon>Sar</taxon>
        <taxon>Alveolata</taxon>
        <taxon>Ciliophora</taxon>
        <taxon>Intramacronucleata</taxon>
        <taxon>Oligohymenophorea</taxon>
        <taxon>Peniculida</taxon>
        <taxon>Parameciidae</taxon>
        <taxon>Paramecium</taxon>
    </lineage>
</organism>